<organism evidence="1 2">
    <name type="scientific">Buchananella hordeovulneris</name>
    <dbReference type="NCBI Taxonomy" id="52770"/>
    <lineage>
        <taxon>Bacteria</taxon>
        <taxon>Bacillati</taxon>
        <taxon>Actinomycetota</taxon>
        <taxon>Actinomycetes</taxon>
        <taxon>Actinomycetales</taxon>
        <taxon>Actinomycetaceae</taxon>
        <taxon>Buchananella</taxon>
    </lineage>
</organism>
<accession>A0A1Q5PW47</accession>
<dbReference type="Proteomes" id="UP000185612">
    <property type="component" value="Unassembled WGS sequence"/>
</dbReference>
<evidence type="ECO:0008006" key="3">
    <source>
        <dbReference type="Google" id="ProtNLM"/>
    </source>
</evidence>
<dbReference type="NCBIfam" id="TIGR03089">
    <property type="entry name" value="TIGR03089 family protein"/>
    <property type="match status" value="1"/>
</dbReference>
<dbReference type="EMBL" id="MQVS01000004">
    <property type="protein sequence ID" value="OKL51843.1"/>
    <property type="molecule type" value="Genomic_DNA"/>
</dbReference>
<proteinExistence type="predicted"/>
<name>A0A1Q5PW47_9ACTO</name>
<dbReference type="InterPro" id="IPR017523">
    <property type="entry name" value="Rv3268"/>
</dbReference>
<comment type="caution">
    <text evidence="1">The sequence shown here is derived from an EMBL/GenBank/DDBJ whole genome shotgun (WGS) entry which is preliminary data.</text>
</comment>
<keyword evidence="2" id="KW-1185">Reference proteome</keyword>
<dbReference type="RefSeq" id="WP_073823926.1">
    <property type="nucleotide sequence ID" value="NZ_MQVS01000004.1"/>
</dbReference>
<dbReference type="AlphaFoldDB" id="A0A1Q5PW47"/>
<evidence type="ECO:0000313" key="2">
    <source>
        <dbReference type="Proteomes" id="UP000185612"/>
    </source>
</evidence>
<dbReference type="STRING" id="52770.BSZ40_04970"/>
<sequence length="212" mass="22494">MKKALDALTVRPGPAITDYTARRTELTGTVVMRWVSKISDLVVQEDAADVYLDLPPSWRLVVWSLGAVAGGAAVTFTPAPAHLLVSDRPAAHPEPDAELALLQIMDPGVLRAPAADIPPGWLDAAAEVAVHPDTPPPLPPTGDLADRPVTWQQQADPARILLTVPARDDAAGLADLAHRCLSQLLSGGSLVLARADDDLARIAEIERATRQD</sequence>
<dbReference type="OrthoDB" id="3396763at2"/>
<evidence type="ECO:0000313" key="1">
    <source>
        <dbReference type="EMBL" id="OKL51843.1"/>
    </source>
</evidence>
<reference evidence="2" key="1">
    <citation type="submission" date="2016-12" db="EMBL/GenBank/DDBJ databases">
        <authorList>
            <person name="Meng X."/>
        </authorList>
    </citation>
    <scope>NUCLEOTIDE SEQUENCE [LARGE SCALE GENOMIC DNA]</scope>
    <source>
        <strain evidence="2">DSM 20732</strain>
    </source>
</reference>
<gene>
    <name evidence="1" type="ORF">BSZ40_04970</name>
</gene>
<protein>
    <recommendedName>
        <fullName evidence="3">TIGR03089 family protein</fullName>
    </recommendedName>
</protein>
<dbReference type="InParanoid" id="A0A1Q5PW47"/>